<evidence type="ECO:0000256" key="3">
    <source>
        <dbReference type="ARBA" id="ARBA00022692"/>
    </source>
</evidence>
<dbReference type="Pfam" id="PF02653">
    <property type="entry name" value="BPD_transp_2"/>
    <property type="match status" value="1"/>
</dbReference>
<comment type="subcellular location">
    <subcellularLocation>
        <location evidence="1">Cell membrane</location>
        <topology evidence="1">Multi-pass membrane protein</topology>
    </subcellularLocation>
</comment>
<keyword evidence="3 6" id="KW-0812">Transmembrane</keyword>
<evidence type="ECO:0000256" key="6">
    <source>
        <dbReference type="SAM" id="Phobius"/>
    </source>
</evidence>
<accession>A0ABP3QDJ1</accession>
<comment type="caution">
    <text evidence="7">The sequence shown here is derived from an EMBL/GenBank/DDBJ whole genome shotgun (WGS) entry which is preliminary data.</text>
</comment>
<dbReference type="EMBL" id="BAAAFZ010000046">
    <property type="protein sequence ID" value="GAA0588780.1"/>
    <property type="molecule type" value="Genomic_DNA"/>
</dbReference>
<dbReference type="PANTHER" id="PTHR30482:SF17">
    <property type="entry name" value="ABC TRANSPORTER ATP-BINDING PROTEIN"/>
    <property type="match status" value="1"/>
</dbReference>
<sequence length="344" mass="35368">MTAAGRAALHIGAAAALAAAAVTVLPGALELFALINATVWAAMALLALSLAFAWGAGGILCFGQTAFFGLGGYAYAVAGINFGDGALAVPVALAVATLAAAALGWLMFYGRVGDVYMGVITLTVTLILFKFANSTAGEQWRIGAAPLGGFNGIPQTPPLNWPGEPDNALTPEQVFVFAVLCLFGCYAAVKLVLLTRFGRVAVAIKENELRAELLGYDVRAHRLGVFTIGGAMAGLAGVLFANCVFVSPTMFSLAYAGQVVIWVLVGGVGTFAGPMAACVALQALTAWAGTVPGFDPNLLLGGVLLLAVVAVPRGLLPTAQSLLVRLRPRPRRRGAEERPMAPAE</sequence>
<dbReference type="CDD" id="cd06581">
    <property type="entry name" value="TM_PBP1_LivM_like"/>
    <property type="match status" value="1"/>
</dbReference>
<feature type="transmembrane region" description="Helical" evidence="6">
    <location>
        <begin position="298"/>
        <end position="316"/>
    </location>
</feature>
<feature type="transmembrane region" description="Helical" evidence="6">
    <location>
        <begin position="115"/>
        <end position="132"/>
    </location>
</feature>
<evidence type="ECO:0008006" key="9">
    <source>
        <dbReference type="Google" id="ProtNLM"/>
    </source>
</evidence>
<dbReference type="InterPro" id="IPR043428">
    <property type="entry name" value="LivM-like"/>
</dbReference>
<feature type="transmembrane region" description="Helical" evidence="6">
    <location>
        <begin position="31"/>
        <end position="52"/>
    </location>
</feature>
<evidence type="ECO:0000256" key="4">
    <source>
        <dbReference type="ARBA" id="ARBA00022989"/>
    </source>
</evidence>
<name>A0ABP3QDJ1_9PROT</name>
<evidence type="ECO:0000313" key="7">
    <source>
        <dbReference type="EMBL" id="GAA0588780.1"/>
    </source>
</evidence>
<dbReference type="PANTHER" id="PTHR30482">
    <property type="entry name" value="HIGH-AFFINITY BRANCHED-CHAIN AMINO ACID TRANSPORT SYSTEM PERMEASE"/>
    <property type="match status" value="1"/>
</dbReference>
<evidence type="ECO:0000313" key="8">
    <source>
        <dbReference type="Proteomes" id="UP001501588"/>
    </source>
</evidence>
<proteinExistence type="predicted"/>
<feature type="transmembrane region" description="Helical" evidence="6">
    <location>
        <begin position="174"/>
        <end position="193"/>
    </location>
</feature>
<feature type="transmembrane region" description="Helical" evidence="6">
    <location>
        <begin position="259"/>
        <end position="286"/>
    </location>
</feature>
<evidence type="ECO:0000256" key="5">
    <source>
        <dbReference type="ARBA" id="ARBA00023136"/>
    </source>
</evidence>
<evidence type="ECO:0000256" key="2">
    <source>
        <dbReference type="ARBA" id="ARBA00022475"/>
    </source>
</evidence>
<feature type="transmembrane region" description="Helical" evidence="6">
    <location>
        <begin position="223"/>
        <end position="247"/>
    </location>
</feature>
<keyword evidence="2" id="KW-1003">Cell membrane</keyword>
<feature type="transmembrane region" description="Helical" evidence="6">
    <location>
        <begin position="86"/>
        <end position="108"/>
    </location>
</feature>
<dbReference type="Proteomes" id="UP001501588">
    <property type="component" value="Unassembled WGS sequence"/>
</dbReference>
<reference evidence="8" key="1">
    <citation type="journal article" date="2019" name="Int. J. Syst. Evol. Microbiol.">
        <title>The Global Catalogue of Microorganisms (GCM) 10K type strain sequencing project: providing services to taxonomists for standard genome sequencing and annotation.</title>
        <authorList>
            <consortium name="The Broad Institute Genomics Platform"/>
            <consortium name="The Broad Institute Genome Sequencing Center for Infectious Disease"/>
            <person name="Wu L."/>
            <person name="Ma J."/>
        </authorList>
    </citation>
    <scope>NUCLEOTIDE SEQUENCE [LARGE SCALE GENOMIC DNA]</scope>
    <source>
        <strain evidence="8">JCM 9933</strain>
    </source>
</reference>
<keyword evidence="4 6" id="KW-1133">Transmembrane helix</keyword>
<dbReference type="RefSeq" id="WP_343896070.1">
    <property type="nucleotide sequence ID" value="NZ_BAAAFZ010000046.1"/>
</dbReference>
<feature type="transmembrane region" description="Helical" evidence="6">
    <location>
        <begin position="59"/>
        <end position="80"/>
    </location>
</feature>
<organism evidence="7 8">
    <name type="scientific">Craurococcus roseus</name>
    <dbReference type="NCBI Taxonomy" id="77585"/>
    <lineage>
        <taxon>Bacteria</taxon>
        <taxon>Pseudomonadati</taxon>
        <taxon>Pseudomonadota</taxon>
        <taxon>Alphaproteobacteria</taxon>
        <taxon>Acetobacterales</taxon>
        <taxon>Acetobacteraceae</taxon>
        <taxon>Craurococcus</taxon>
    </lineage>
</organism>
<gene>
    <name evidence="7" type="ORF">GCM10009416_29080</name>
</gene>
<dbReference type="InterPro" id="IPR001851">
    <property type="entry name" value="ABC_transp_permease"/>
</dbReference>
<evidence type="ECO:0000256" key="1">
    <source>
        <dbReference type="ARBA" id="ARBA00004651"/>
    </source>
</evidence>
<keyword evidence="8" id="KW-1185">Reference proteome</keyword>
<protein>
    <recommendedName>
        <fullName evidence="9">Branched-chain amino acid ABC transporter permease</fullName>
    </recommendedName>
</protein>
<keyword evidence="5 6" id="KW-0472">Membrane</keyword>